<evidence type="ECO:0000259" key="3">
    <source>
        <dbReference type="Pfam" id="PF13944"/>
    </source>
</evidence>
<dbReference type="InterPro" id="IPR025112">
    <property type="entry name" value="PCMD"/>
</dbReference>
<evidence type="ECO:0000313" key="4">
    <source>
        <dbReference type="EMBL" id="RGM83733.1"/>
    </source>
</evidence>
<organism evidence="4 5">
    <name type="scientific">Phocaeicola plebeius</name>
    <dbReference type="NCBI Taxonomy" id="310297"/>
    <lineage>
        <taxon>Bacteria</taxon>
        <taxon>Pseudomonadati</taxon>
        <taxon>Bacteroidota</taxon>
        <taxon>Bacteroidia</taxon>
        <taxon>Bacteroidales</taxon>
        <taxon>Bacteroidaceae</taxon>
        <taxon>Phocaeicola</taxon>
    </lineage>
</organism>
<dbReference type="InterPro" id="IPR038653">
    <property type="entry name" value="Put_CMD_sf"/>
</dbReference>
<dbReference type="Gene3D" id="2.40.128.350">
    <property type="match status" value="1"/>
</dbReference>
<evidence type="ECO:0008006" key="6">
    <source>
        <dbReference type="Google" id="ProtNLM"/>
    </source>
</evidence>
<dbReference type="Pfam" id="PF13944">
    <property type="entry name" value="Calycin_like"/>
    <property type="match status" value="1"/>
</dbReference>
<evidence type="ECO:0000259" key="2">
    <source>
        <dbReference type="Pfam" id="PF13201"/>
    </source>
</evidence>
<dbReference type="Gene3D" id="2.60.120.890">
    <property type="entry name" value="BT2081, beta-jelly-roll domain"/>
    <property type="match status" value="1"/>
</dbReference>
<dbReference type="EMBL" id="QSTW01000054">
    <property type="protein sequence ID" value="RGM83733.1"/>
    <property type="molecule type" value="Genomic_DNA"/>
</dbReference>
<feature type="chain" id="PRO_5017717125" description="DUF5018 domain-containing protein" evidence="1">
    <location>
        <begin position="24"/>
        <end position="523"/>
    </location>
</feature>
<protein>
    <recommendedName>
        <fullName evidence="6">DUF5018 domain-containing protein</fullName>
    </recommendedName>
</protein>
<keyword evidence="1" id="KW-0732">Signal</keyword>
<feature type="domain" description="Lipocalin-like" evidence="3">
    <location>
        <begin position="36"/>
        <end position="159"/>
    </location>
</feature>
<accession>A0A3E4Z3A1</accession>
<gene>
    <name evidence="4" type="ORF">DXB87_17455</name>
</gene>
<sequence>MKKSLFYYLFVVLCAVNLFSSCSENESIVLPIDSDLAGKYKGKLDVSISQGGVDIPGGTVNSQIITVTKAGDNAVSLSITDFSFMGIEIGDINLNDCVLTTNGDNYEFTGTTKVEAELLTADVDAAGVFSNGSLNLNLDIDATLTGGVKQAVKVTYSGTRLKGDESSEAKITSFIFDREVAEVDSLVIGETTINEEAKTITFMVADTAKAEYLTALVPTIEVSKGATVVPASGEAQDFSNGKIVTYTVTAEDGTVAEYKVSIASKVMSLTFENWVYDDTYHYYTPAGFYASTNGGSAVVYSSLEGIASQHPEVVVPPYCVTQETEDVKEGATAACLQTVSLIQAKQDLKEYGGWIGGIMANMAPNITAGSLFMGSFELNAAAPLKSTKFGVMHEGKPLKFSGWYKYTPGETFYDKDANIVEGKVDECDIYAVLYEVEDESFVLDGESIKQADAPIVMRAGIESGNATDWKRFDLDFKEVNGKSYDPNKMYKIAFICTSSKNGDVYEGAPESKLLLDDLQITFE</sequence>
<evidence type="ECO:0000256" key="1">
    <source>
        <dbReference type="SAM" id="SignalP"/>
    </source>
</evidence>
<dbReference type="AlphaFoldDB" id="A0A3E4Z3A1"/>
<dbReference type="Proteomes" id="UP000260814">
    <property type="component" value="Unassembled WGS sequence"/>
</dbReference>
<feature type="signal peptide" evidence="1">
    <location>
        <begin position="1"/>
        <end position="23"/>
    </location>
</feature>
<dbReference type="Pfam" id="PF13201">
    <property type="entry name" value="PCMD"/>
    <property type="match status" value="1"/>
</dbReference>
<reference evidence="4 5" key="1">
    <citation type="submission" date="2018-08" db="EMBL/GenBank/DDBJ databases">
        <title>A genome reference for cultivated species of the human gut microbiota.</title>
        <authorList>
            <person name="Zou Y."/>
            <person name="Xue W."/>
            <person name="Luo G."/>
        </authorList>
    </citation>
    <scope>NUCLEOTIDE SEQUENCE [LARGE SCALE GENOMIC DNA]</scope>
    <source>
        <strain evidence="4 5">OM06-2</strain>
    </source>
</reference>
<dbReference type="PROSITE" id="PS51257">
    <property type="entry name" value="PROKAR_LIPOPROTEIN"/>
    <property type="match status" value="1"/>
</dbReference>
<dbReference type="InterPro" id="IPR024311">
    <property type="entry name" value="Lipocalin-like"/>
</dbReference>
<comment type="caution">
    <text evidence="4">The sequence shown here is derived from an EMBL/GenBank/DDBJ whole genome shotgun (WGS) entry which is preliminary data.</text>
</comment>
<name>A0A3E4Z3A1_9BACT</name>
<dbReference type="Gene3D" id="2.60.40.2340">
    <property type="match status" value="1"/>
</dbReference>
<proteinExistence type="predicted"/>
<feature type="domain" description="Putative carbohydrate metabolism" evidence="2">
    <location>
        <begin position="271"/>
        <end position="520"/>
    </location>
</feature>
<dbReference type="RefSeq" id="WP_117703104.1">
    <property type="nucleotide sequence ID" value="NZ_QSTW01000054.1"/>
</dbReference>
<evidence type="ECO:0000313" key="5">
    <source>
        <dbReference type="Proteomes" id="UP000260814"/>
    </source>
</evidence>